<accession>A0A9P6VN12</accession>
<dbReference type="Pfam" id="PF01793">
    <property type="entry name" value="Glyco_transf_15"/>
    <property type="match status" value="1"/>
</dbReference>
<evidence type="ECO:0000313" key="5">
    <source>
        <dbReference type="EMBL" id="KAG0651356.1"/>
    </source>
</evidence>
<evidence type="ECO:0008006" key="7">
    <source>
        <dbReference type="Google" id="ProtNLM"/>
    </source>
</evidence>
<dbReference type="PANTHER" id="PTHR31121:SF6">
    <property type="entry name" value="ALPHA-1,2 MANNOSYLTRANSFERASE KTR1"/>
    <property type="match status" value="1"/>
</dbReference>
<dbReference type="OrthoDB" id="439943at2759"/>
<dbReference type="GO" id="GO:0016020">
    <property type="term" value="C:membrane"/>
    <property type="evidence" value="ECO:0007669"/>
    <property type="project" value="InterPro"/>
</dbReference>
<dbReference type="InterPro" id="IPR029044">
    <property type="entry name" value="Nucleotide-diphossugar_trans"/>
</dbReference>
<evidence type="ECO:0000256" key="4">
    <source>
        <dbReference type="PIRSR" id="PIRSR018153-1"/>
    </source>
</evidence>
<keyword evidence="6" id="KW-1185">Reference proteome</keyword>
<proteinExistence type="inferred from homology"/>
<dbReference type="InterPro" id="IPR002685">
    <property type="entry name" value="Glyco_trans_15"/>
</dbReference>
<dbReference type="Proteomes" id="UP000785200">
    <property type="component" value="Unassembled WGS sequence"/>
</dbReference>
<evidence type="ECO:0000256" key="2">
    <source>
        <dbReference type="ARBA" id="ARBA00022676"/>
    </source>
</evidence>
<gene>
    <name evidence="5" type="ORF">D0Z07_2171</name>
</gene>
<comment type="caution">
    <text evidence="5">The sequence shown here is derived from an EMBL/GenBank/DDBJ whole genome shotgun (WGS) entry which is preliminary data.</text>
</comment>
<evidence type="ECO:0000313" key="6">
    <source>
        <dbReference type="Proteomes" id="UP000785200"/>
    </source>
</evidence>
<evidence type="ECO:0000256" key="3">
    <source>
        <dbReference type="ARBA" id="ARBA00022679"/>
    </source>
</evidence>
<dbReference type="EMBL" id="VNKQ01000004">
    <property type="protein sequence ID" value="KAG0651356.1"/>
    <property type="molecule type" value="Genomic_DNA"/>
</dbReference>
<dbReference type="FunFam" id="3.90.550.10:FF:000051">
    <property type="entry name" value="Alpha-1,2-mannosyltransferase (Ktr4)"/>
    <property type="match status" value="1"/>
</dbReference>
<dbReference type="GO" id="GO:0006487">
    <property type="term" value="P:protein N-linked glycosylation"/>
    <property type="evidence" value="ECO:0007669"/>
    <property type="project" value="TreeGrafter"/>
</dbReference>
<dbReference type="GO" id="GO:0000026">
    <property type="term" value="F:alpha-1,2-mannosyltransferase activity"/>
    <property type="evidence" value="ECO:0007669"/>
    <property type="project" value="TreeGrafter"/>
</dbReference>
<keyword evidence="2" id="KW-0328">Glycosyltransferase</keyword>
<protein>
    <recommendedName>
        <fullName evidence="7">Glycosyltransferase family 15 protein</fullName>
    </recommendedName>
</protein>
<comment type="similarity">
    <text evidence="1">Belongs to the glycosyltransferase 15 family.</text>
</comment>
<sequence length="385" mass="44675">ILAACCLYLAFTAVPTPSGFTRRSIVPSGFWPSGIQSTSKAPAVSTVTDVHSTNQIILSASDDVSNPLGKANATFVILVRNSELWDIVRSIRSVEDRFNRKFHYDWVFLNDKPFDEDFKDITTALVSGRSHYSQIPFEHWSLPDHIDPDKAAQTRDDMRDVIYGDSESYRHMCRFESGFFFQQKLMLDYEWYWRVEPGIELYCDIDYDVFQYMVDNNKKYSFVISMHEFVETIPTLWDAVQNFTGKYPEHIMDDNALEFISDDEGLTYNLCHMWSNFEIGSLEWLRSKPYTDFFTHLDEAGGFFYERWGDAPVHSIAASLMLRKEEIHFFNDIAYSHGAYTHCPTNHQYRIDHKCHCDPTSNFDWDGFSCTGKFFEITGRGRPAG</sequence>
<dbReference type="AlphaFoldDB" id="A0A9P6VN12"/>
<organism evidence="5 6">
    <name type="scientific">Hyphodiscus hymeniophilus</name>
    <dbReference type="NCBI Taxonomy" id="353542"/>
    <lineage>
        <taxon>Eukaryota</taxon>
        <taxon>Fungi</taxon>
        <taxon>Dikarya</taxon>
        <taxon>Ascomycota</taxon>
        <taxon>Pezizomycotina</taxon>
        <taxon>Leotiomycetes</taxon>
        <taxon>Helotiales</taxon>
        <taxon>Hyphodiscaceae</taxon>
        <taxon>Hyphodiscus</taxon>
    </lineage>
</organism>
<dbReference type="GO" id="GO:0000032">
    <property type="term" value="P:cell wall mannoprotein biosynthetic process"/>
    <property type="evidence" value="ECO:0007669"/>
    <property type="project" value="TreeGrafter"/>
</dbReference>
<keyword evidence="3" id="KW-0808">Transferase</keyword>
<feature type="active site" description="Nucleophile" evidence="4">
    <location>
        <position position="278"/>
    </location>
</feature>
<evidence type="ECO:0000256" key="1">
    <source>
        <dbReference type="ARBA" id="ARBA00007677"/>
    </source>
</evidence>
<dbReference type="PANTHER" id="PTHR31121">
    <property type="entry name" value="ALPHA-1,2 MANNOSYLTRANSFERASE KTR1"/>
    <property type="match status" value="1"/>
</dbReference>
<dbReference type="SUPFAM" id="SSF53448">
    <property type="entry name" value="Nucleotide-diphospho-sugar transferases"/>
    <property type="match status" value="1"/>
</dbReference>
<feature type="non-terminal residue" evidence="5">
    <location>
        <position position="1"/>
    </location>
</feature>
<dbReference type="GO" id="GO:0005794">
    <property type="term" value="C:Golgi apparatus"/>
    <property type="evidence" value="ECO:0007669"/>
    <property type="project" value="TreeGrafter"/>
</dbReference>
<reference evidence="5" key="1">
    <citation type="submission" date="2019-07" db="EMBL/GenBank/DDBJ databases">
        <title>Hyphodiscus hymeniophilus genome sequencing and assembly.</title>
        <authorList>
            <person name="Kramer G."/>
            <person name="Nodwell J."/>
        </authorList>
    </citation>
    <scope>NUCLEOTIDE SEQUENCE</scope>
    <source>
        <strain evidence="5">ATCC 34498</strain>
    </source>
</reference>
<name>A0A9P6VN12_9HELO</name>
<dbReference type="Gene3D" id="3.90.550.10">
    <property type="entry name" value="Spore Coat Polysaccharide Biosynthesis Protein SpsA, Chain A"/>
    <property type="match status" value="1"/>
</dbReference>
<dbReference type="GO" id="GO:0006493">
    <property type="term" value="P:protein O-linked glycosylation"/>
    <property type="evidence" value="ECO:0007669"/>
    <property type="project" value="TreeGrafter"/>
</dbReference>
<dbReference type="PIRSF" id="PIRSF018153">
    <property type="entry name" value="Glyco_trans_15"/>
    <property type="match status" value="1"/>
</dbReference>